<dbReference type="InterPro" id="IPR029058">
    <property type="entry name" value="AB_hydrolase_fold"/>
</dbReference>
<dbReference type="EMBL" id="KQ965733">
    <property type="protein sequence ID" value="KXS21279.1"/>
    <property type="molecule type" value="Genomic_DNA"/>
</dbReference>
<dbReference type="AlphaFoldDB" id="A0A139AX53"/>
<dbReference type="Proteomes" id="UP000070544">
    <property type="component" value="Unassembled WGS sequence"/>
</dbReference>
<feature type="signal peptide" evidence="1">
    <location>
        <begin position="1"/>
        <end position="19"/>
    </location>
</feature>
<name>A0A139AX53_GONPJ</name>
<evidence type="ECO:0000313" key="3">
    <source>
        <dbReference type="EMBL" id="KXS21279.1"/>
    </source>
</evidence>
<dbReference type="OrthoDB" id="5382058at2759"/>
<accession>A0A139AX53</accession>
<feature type="domain" description="AB hydrolase-1" evidence="2">
    <location>
        <begin position="156"/>
        <end position="295"/>
    </location>
</feature>
<keyword evidence="4" id="KW-1185">Reference proteome</keyword>
<evidence type="ECO:0000259" key="2">
    <source>
        <dbReference type="Pfam" id="PF12697"/>
    </source>
</evidence>
<dbReference type="OMA" id="DATCEAN"/>
<dbReference type="GO" id="GO:0016042">
    <property type="term" value="P:lipid catabolic process"/>
    <property type="evidence" value="ECO:0007669"/>
    <property type="project" value="InterPro"/>
</dbReference>
<dbReference type="Gene3D" id="3.40.50.1820">
    <property type="entry name" value="alpha/beta hydrolase"/>
    <property type="match status" value="1"/>
</dbReference>
<protein>
    <recommendedName>
        <fullName evidence="2">AB hydrolase-1 domain-containing protein</fullName>
    </recommendedName>
</protein>
<sequence>MRVGGIITALLALAPLVASAPLTRRHYQEVIDGYEIGADIWKRHTAVNVTAAEFYKTPANFTKSSKPGDLLKFEQISRAPLDLQYAIPPSLTLYRMMYVSVDINNLTVPATGFILLPFTPAAKGLKNSSAYPTLVWTHGTAGVTRDCAPTLLRGLYYDFEGPFEFALEGYAVVAPDYAGLGSDTRFDYVAGPPHADDASYSVVAARKSPIAHLLTYEWAVIGHSEGGMAAWFTNEAEHVRPVGGFIGSVSVAPALFTSAYNGSLDYTRPNVSDGIAPVVPASDPPPNIDPPPAPLDTGLYYLMFSIQSAARLNKSIIPENYLTEKGKVAYHLLEQGGCYIAGQYTTSNMTFEDLFTSNDAIEALRGPWLARIQPGGGARKLGGPMLVIQSIDDEAVSFPAVLSAFRGNCQAQPENQIGLHLYSELTHDGTMFGSKYDYVNFLDALFNNHTAAFPVAGKCEETFIPSGTTSFKTYFSYELN</sequence>
<evidence type="ECO:0000256" key="1">
    <source>
        <dbReference type="SAM" id="SignalP"/>
    </source>
</evidence>
<keyword evidence="1" id="KW-0732">Signal</keyword>
<dbReference type="PANTHER" id="PTHR34853:SF1">
    <property type="entry name" value="LIPASE 5"/>
    <property type="match status" value="1"/>
</dbReference>
<dbReference type="PIRSF" id="PIRSF029171">
    <property type="entry name" value="Esterase_LipA"/>
    <property type="match status" value="1"/>
</dbReference>
<organism evidence="3 4">
    <name type="scientific">Gonapodya prolifera (strain JEL478)</name>
    <name type="common">Monoblepharis prolifera</name>
    <dbReference type="NCBI Taxonomy" id="1344416"/>
    <lineage>
        <taxon>Eukaryota</taxon>
        <taxon>Fungi</taxon>
        <taxon>Fungi incertae sedis</taxon>
        <taxon>Chytridiomycota</taxon>
        <taxon>Chytridiomycota incertae sedis</taxon>
        <taxon>Monoblepharidomycetes</taxon>
        <taxon>Monoblepharidales</taxon>
        <taxon>Gonapodyaceae</taxon>
        <taxon>Gonapodya</taxon>
    </lineage>
</organism>
<dbReference type="Pfam" id="PF12697">
    <property type="entry name" value="Abhydrolase_6"/>
    <property type="match status" value="1"/>
</dbReference>
<dbReference type="InterPro" id="IPR000073">
    <property type="entry name" value="AB_hydrolase_1"/>
</dbReference>
<gene>
    <name evidence="3" type="ORF">M427DRAFT_27691</name>
</gene>
<dbReference type="SUPFAM" id="SSF53474">
    <property type="entry name" value="alpha/beta-Hydrolases"/>
    <property type="match status" value="1"/>
</dbReference>
<dbReference type="PANTHER" id="PTHR34853">
    <property type="match status" value="1"/>
</dbReference>
<evidence type="ECO:0000313" key="4">
    <source>
        <dbReference type="Proteomes" id="UP000070544"/>
    </source>
</evidence>
<feature type="chain" id="PRO_5007296466" description="AB hydrolase-1 domain-containing protein" evidence="1">
    <location>
        <begin position="20"/>
        <end position="480"/>
    </location>
</feature>
<proteinExistence type="predicted"/>
<dbReference type="GO" id="GO:0004806">
    <property type="term" value="F:triacylglycerol lipase activity"/>
    <property type="evidence" value="ECO:0007669"/>
    <property type="project" value="InterPro"/>
</dbReference>
<reference evidence="3 4" key="1">
    <citation type="journal article" date="2015" name="Genome Biol. Evol.">
        <title>Phylogenomic analyses indicate that early fungi evolved digesting cell walls of algal ancestors of land plants.</title>
        <authorList>
            <person name="Chang Y."/>
            <person name="Wang S."/>
            <person name="Sekimoto S."/>
            <person name="Aerts A.L."/>
            <person name="Choi C."/>
            <person name="Clum A."/>
            <person name="LaButti K.M."/>
            <person name="Lindquist E.A."/>
            <person name="Yee Ngan C."/>
            <person name="Ohm R.A."/>
            <person name="Salamov A.A."/>
            <person name="Grigoriev I.V."/>
            <person name="Spatafora J.W."/>
            <person name="Berbee M.L."/>
        </authorList>
    </citation>
    <scope>NUCLEOTIDE SEQUENCE [LARGE SCALE GENOMIC DNA]</scope>
    <source>
        <strain evidence="3 4">JEL478</strain>
    </source>
</reference>
<dbReference type="InterPro" id="IPR005152">
    <property type="entry name" value="Lipase_secreted"/>
</dbReference>